<dbReference type="SUPFAM" id="SSF51182">
    <property type="entry name" value="RmlC-like cupins"/>
    <property type="match status" value="1"/>
</dbReference>
<evidence type="ECO:0000259" key="1">
    <source>
        <dbReference type="Pfam" id="PF07883"/>
    </source>
</evidence>
<dbReference type="CDD" id="cd06981">
    <property type="entry name" value="cupin_reut_a1446"/>
    <property type="match status" value="1"/>
</dbReference>
<dbReference type="InterPro" id="IPR013096">
    <property type="entry name" value="Cupin_2"/>
</dbReference>
<dbReference type="AlphaFoldDB" id="A0AA41UKS7"/>
<dbReference type="InterPro" id="IPR014710">
    <property type="entry name" value="RmlC-like_jellyroll"/>
</dbReference>
<proteinExistence type="predicted"/>
<sequence length="114" mass="13079">MSSWNRGNLFEGIPADLPEEWLQTMWADGRTRIERIVSRGHRSEAGFWYDQEWDEWVVVIKGAAELVFAGCAAPVAMGPGDWVRIPARTKHRVSWTDPDQETVWLAIHMMPSVQ</sequence>
<dbReference type="InterPro" id="IPR011051">
    <property type="entry name" value="RmlC_Cupin_sf"/>
</dbReference>
<feature type="domain" description="Cupin type-2" evidence="1">
    <location>
        <begin position="52"/>
        <end position="107"/>
    </location>
</feature>
<reference evidence="2" key="1">
    <citation type="submission" date="2022-04" db="EMBL/GenBank/DDBJ databases">
        <title>Desulfatitalea alkaliphila sp. nov., a novel anaerobic sulfate-reducing bacterium isolated from terrestrial mud volcano, Taman Peninsula, Russia.</title>
        <authorList>
            <person name="Khomyakova M.A."/>
            <person name="Merkel A.Y."/>
            <person name="Slobodkin A.I."/>
        </authorList>
    </citation>
    <scope>NUCLEOTIDE SEQUENCE</scope>
    <source>
        <strain evidence="2">M08but</strain>
    </source>
</reference>
<gene>
    <name evidence="2" type="ORF">MRX98_14280</name>
</gene>
<dbReference type="Pfam" id="PF07883">
    <property type="entry name" value="Cupin_2"/>
    <property type="match status" value="1"/>
</dbReference>
<dbReference type="RefSeq" id="WP_246910819.1">
    <property type="nucleotide sequence ID" value="NZ_JALJRB010000017.1"/>
</dbReference>
<accession>A0AA41UKS7</accession>
<evidence type="ECO:0000313" key="3">
    <source>
        <dbReference type="Proteomes" id="UP001165427"/>
    </source>
</evidence>
<dbReference type="Proteomes" id="UP001165427">
    <property type="component" value="Unassembled WGS sequence"/>
</dbReference>
<dbReference type="Gene3D" id="2.60.120.10">
    <property type="entry name" value="Jelly Rolls"/>
    <property type="match status" value="1"/>
</dbReference>
<name>A0AA41UKS7_9BACT</name>
<keyword evidence="3" id="KW-1185">Reference proteome</keyword>
<dbReference type="EMBL" id="JALJRB010000017">
    <property type="protein sequence ID" value="MCJ8501747.1"/>
    <property type="molecule type" value="Genomic_DNA"/>
</dbReference>
<protein>
    <submittedName>
        <fullName evidence="2">Cupin domain-containing protein</fullName>
    </submittedName>
</protein>
<comment type="caution">
    <text evidence="2">The sequence shown here is derived from an EMBL/GenBank/DDBJ whole genome shotgun (WGS) entry which is preliminary data.</text>
</comment>
<evidence type="ECO:0000313" key="2">
    <source>
        <dbReference type="EMBL" id="MCJ8501747.1"/>
    </source>
</evidence>
<organism evidence="2 3">
    <name type="scientific">Desulfatitalea alkaliphila</name>
    <dbReference type="NCBI Taxonomy" id="2929485"/>
    <lineage>
        <taxon>Bacteria</taxon>
        <taxon>Pseudomonadati</taxon>
        <taxon>Thermodesulfobacteriota</taxon>
        <taxon>Desulfobacteria</taxon>
        <taxon>Desulfobacterales</taxon>
        <taxon>Desulfosarcinaceae</taxon>
        <taxon>Desulfatitalea</taxon>
    </lineage>
</organism>